<feature type="domain" description="Major facilitator superfamily (MFS) profile" evidence="6">
    <location>
        <begin position="50"/>
        <end position="467"/>
    </location>
</feature>
<feature type="transmembrane region" description="Helical" evidence="5">
    <location>
        <begin position="345"/>
        <end position="367"/>
    </location>
</feature>
<dbReference type="PANTHER" id="PTHR48021">
    <property type="match status" value="1"/>
</dbReference>
<feature type="transmembrane region" description="Helical" evidence="5">
    <location>
        <begin position="413"/>
        <end position="433"/>
    </location>
</feature>
<feature type="transmembrane region" description="Helical" evidence="5">
    <location>
        <begin position="282"/>
        <end position="306"/>
    </location>
</feature>
<dbReference type="InterPro" id="IPR050549">
    <property type="entry name" value="MFS_Trehalose_Transporter"/>
</dbReference>
<dbReference type="AlphaFoldDB" id="A0A9P0GKV6"/>
<evidence type="ECO:0000313" key="7">
    <source>
        <dbReference type="EMBL" id="CAH1112838.1"/>
    </source>
</evidence>
<dbReference type="SUPFAM" id="SSF103473">
    <property type="entry name" value="MFS general substrate transporter"/>
    <property type="match status" value="1"/>
</dbReference>
<dbReference type="PROSITE" id="PS50850">
    <property type="entry name" value="MFS"/>
    <property type="match status" value="1"/>
</dbReference>
<feature type="transmembrane region" description="Helical" evidence="5">
    <location>
        <begin position="318"/>
        <end position="338"/>
    </location>
</feature>
<evidence type="ECO:0000256" key="1">
    <source>
        <dbReference type="ARBA" id="ARBA00004141"/>
    </source>
</evidence>
<proteinExistence type="predicted"/>
<dbReference type="OrthoDB" id="6339427at2759"/>
<gene>
    <name evidence="7" type="ORF">PSYICH_LOCUS13157</name>
</gene>
<feature type="transmembrane region" description="Helical" evidence="5">
    <location>
        <begin position="445"/>
        <end position="463"/>
    </location>
</feature>
<dbReference type="GO" id="GO:0022857">
    <property type="term" value="F:transmembrane transporter activity"/>
    <property type="evidence" value="ECO:0007669"/>
    <property type="project" value="InterPro"/>
</dbReference>
<sequence>MPKSDQTISGHKMELLDKKENVKTEIVTYRFAVNEETMLKVLPPITSRFYQIFFTLCASLSCLPFGLMLGWPSPTNPILIDQLSPIPITIDQSAMIAGFLMIGNAVGTPISNKSFVGTKFGILIGLAIMITGWVLMWQSRNIFWLLGSRFLVGFGNAYGTGQLKTYIGDTCDQDLKLNLIKFINVYVYLGIIIIFSVGPFIDFRDTSIACLSISIVIFFIILFLPRSPSELINDNKNINAKKQNHNVNINKEIFKISDNDKSKQEQFGLFKLFADADLRVKFLIFAGIVFCQQFSGAPATIIYTQILFTESQCPYPQYLAIAYVVIFFICNVLGIYLMPKFNKRIVLLCSTFSVILLIIAKILVVYFEMNVNYWSYSSFVVLCLFIIAHTLGLGNIPFTLIPDLFPGSYRTTVTHFFIAFHSILALVITKIFQVLMTQYDVSVPFYLFLSISILALLLIYFVIPNKACEKVHVIDDSLEKNVEINVKPIN</sequence>
<keyword evidence="2 5" id="KW-0812">Transmembrane</keyword>
<feature type="transmembrane region" description="Helical" evidence="5">
    <location>
        <begin position="373"/>
        <end position="401"/>
    </location>
</feature>
<organism evidence="7 8">
    <name type="scientific">Psylliodes chrysocephalus</name>
    <dbReference type="NCBI Taxonomy" id="3402493"/>
    <lineage>
        <taxon>Eukaryota</taxon>
        <taxon>Metazoa</taxon>
        <taxon>Ecdysozoa</taxon>
        <taxon>Arthropoda</taxon>
        <taxon>Hexapoda</taxon>
        <taxon>Insecta</taxon>
        <taxon>Pterygota</taxon>
        <taxon>Neoptera</taxon>
        <taxon>Endopterygota</taxon>
        <taxon>Coleoptera</taxon>
        <taxon>Polyphaga</taxon>
        <taxon>Cucujiformia</taxon>
        <taxon>Chrysomeloidea</taxon>
        <taxon>Chrysomelidae</taxon>
        <taxon>Galerucinae</taxon>
        <taxon>Alticini</taxon>
        <taxon>Psylliodes</taxon>
    </lineage>
</organism>
<comment type="subcellular location">
    <subcellularLocation>
        <location evidence="1">Membrane</location>
        <topology evidence="1">Multi-pass membrane protein</topology>
    </subcellularLocation>
</comment>
<feature type="transmembrane region" description="Helical" evidence="5">
    <location>
        <begin position="115"/>
        <end position="136"/>
    </location>
</feature>
<feature type="transmembrane region" description="Helical" evidence="5">
    <location>
        <begin position="179"/>
        <end position="200"/>
    </location>
</feature>
<dbReference type="Pfam" id="PF00083">
    <property type="entry name" value="Sugar_tr"/>
    <property type="match status" value="1"/>
</dbReference>
<dbReference type="InterPro" id="IPR036259">
    <property type="entry name" value="MFS_trans_sf"/>
</dbReference>
<dbReference type="GO" id="GO:0016020">
    <property type="term" value="C:membrane"/>
    <property type="evidence" value="ECO:0007669"/>
    <property type="project" value="UniProtKB-SubCell"/>
</dbReference>
<evidence type="ECO:0000256" key="3">
    <source>
        <dbReference type="ARBA" id="ARBA00022989"/>
    </source>
</evidence>
<dbReference type="Proteomes" id="UP001153636">
    <property type="component" value="Chromosome 7"/>
</dbReference>
<feature type="transmembrane region" description="Helical" evidence="5">
    <location>
        <begin position="142"/>
        <end position="159"/>
    </location>
</feature>
<dbReference type="Gene3D" id="1.20.1250.20">
    <property type="entry name" value="MFS general substrate transporter like domains"/>
    <property type="match status" value="1"/>
</dbReference>
<keyword evidence="3 5" id="KW-1133">Transmembrane helix</keyword>
<feature type="transmembrane region" description="Helical" evidence="5">
    <location>
        <begin position="206"/>
        <end position="224"/>
    </location>
</feature>
<feature type="transmembrane region" description="Helical" evidence="5">
    <location>
        <begin position="49"/>
        <end position="71"/>
    </location>
</feature>
<evidence type="ECO:0000259" key="6">
    <source>
        <dbReference type="PROSITE" id="PS50850"/>
    </source>
</evidence>
<keyword evidence="8" id="KW-1185">Reference proteome</keyword>
<keyword evidence="4 5" id="KW-0472">Membrane</keyword>
<dbReference type="InterPro" id="IPR020846">
    <property type="entry name" value="MFS_dom"/>
</dbReference>
<reference evidence="7" key="1">
    <citation type="submission" date="2022-01" db="EMBL/GenBank/DDBJ databases">
        <authorList>
            <person name="King R."/>
        </authorList>
    </citation>
    <scope>NUCLEOTIDE SEQUENCE</scope>
</reference>
<dbReference type="InterPro" id="IPR005828">
    <property type="entry name" value="MFS_sugar_transport-like"/>
</dbReference>
<evidence type="ECO:0000256" key="4">
    <source>
        <dbReference type="ARBA" id="ARBA00023136"/>
    </source>
</evidence>
<feature type="transmembrane region" description="Helical" evidence="5">
    <location>
        <begin position="83"/>
        <end position="103"/>
    </location>
</feature>
<name>A0A9P0GKV6_9CUCU</name>
<dbReference type="EMBL" id="OV651819">
    <property type="protein sequence ID" value="CAH1112838.1"/>
    <property type="molecule type" value="Genomic_DNA"/>
</dbReference>
<evidence type="ECO:0000256" key="2">
    <source>
        <dbReference type="ARBA" id="ARBA00022692"/>
    </source>
</evidence>
<evidence type="ECO:0000313" key="8">
    <source>
        <dbReference type="Proteomes" id="UP001153636"/>
    </source>
</evidence>
<accession>A0A9P0GKV6</accession>
<protein>
    <recommendedName>
        <fullName evidence="6">Major facilitator superfamily (MFS) profile domain-containing protein</fullName>
    </recommendedName>
</protein>
<evidence type="ECO:0000256" key="5">
    <source>
        <dbReference type="SAM" id="Phobius"/>
    </source>
</evidence>
<dbReference type="PANTHER" id="PTHR48021:SF46">
    <property type="entry name" value="MAJOR FACILITATOR SUPERFAMILY (MFS) PROFILE DOMAIN-CONTAINING PROTEIN"/>
    <property type="match status" value="1"/>
</dbReference>